<dbReference type="Proteomes" id="UP001596113">
    <property type="component" value="Unassembled WGS sequence"/>
</dbReference>
<keyword evidence="2" id="KW-1185">Reference proteome</keyword>
<evidence type="ECO:0008006" key="3">
    <source>
        <dbReference type="Google" id="ProtNLM"/>
    </source>
</evidence>
<gene>
    <name evidence="1" type="ORF">ACFPOF_09480</name>
</gene>
<evidence type="ECO:0000313" key="2">
    <source>
        <dbReference type="Proteomes" id="UP001596113"/>
    </source>
</evidence>
<dbReference type="EMBL" id="JBHSMI010000018">
    <property type="protein sequence ID" value="MFC5402974.1"/>
    <property type="molecule type" value="Genomic_DNA"/>
</dbReference>
<organism evidence="1 2">
    <name type="scientific">Cohnella soli</name>
    <dbReference type="NCBI Taxonomy" id="425005"/>
    <lineage>
        <taxon>Bacteria</taxon>
        <taxon>Bacillati</taxon>
        <taxon>Bacillota</taxon>
        <taxon>Bacilli</taxon>
        <taxon>Bacillales</taxon>
        <taxon>Paenibacillaceae</taxon>
        <taxon>Cohnella</taxon>
    </lineage>
</organism>
<name>A0ABW0HPG6_9BACL</name>
<sequence length="143" mass="16735">MNTSTLCEIPERRGSQMRFVKLFYISTILLTLITSGCSSTKDSFIGSWSALQLSQAEGTNEELIHYNYWEVKDNEISFSNFVLTTENGVESKRFDENNKMKYEYKWETKNQIVINQKIYSIEIKNKKLKVSNSNMEIDFERAD</sequence>
<protein>
    <recommendedName>
        <fullName evidence="3">Lipocalin-like domain-containing protein</fullName>
    </recommendedName>
</protein>
<dbReference type="RefSeq" id="WP_378131910.1">
    <property type="nucleotide sequence ID" value="NZ_JBHSMI010000018.1"/>
</dbReference>
<evidence type="ECO:0000313" key="1">
    <source>
        <dbReference type="EMBL" id="MFC5402974.1"/>
    </source>
</evidence>
<reference evidence="2" key="1">
    <citation type="journal article" date="2019" name="Int. J. Syst. Evol. Microbiol.">
        <title>The Global Catalogue of Microorganisms (GCM) 10K type strain sequencing project: providing services to taxonomists for standard genome sequencing and annotation.</title>
        <authorList>
            <consortium name="The Broad Institute Genomics Platform"/>
            <consortium name="The Broad Institute Genome Sequencing Center for Infectious Disease"/>
            <person name="Wu L."/>
            <person name="Ma J."/>
        </authorList>
    </citation>
    <scope>NUCLEOTIDE SEQUENCE [LARGE SCALE GENOMIC DNA]</scope>
    <source>
        <strain evidence="2">CGMCC 1.18575</strain>
    </source>
</reference>
<accession>A0ABW0HPG6</accession>
<comment type="caution">
    <text evidence="1">The sequence shown here is derived from an EMBL/GenBank/DDBJ whole genome shotgun (WGS) entry which is preliminary data.</text>
</comment>
<proteinExistence type="predicted"/>